<evidence type="ECO:0000313" key="3">
    <source>
        <dbReference type="EMBL" id="AEH60071.1"/>
    </source>
</evidence>
<dbReference type="InterPro" id="IPR011704">
    <property type="entry name" value="ATPase_dyneun-rel_AAA"/>
</dbReference>
<dbReference type="InterPro" id="IPR027417">
    <property type="entry name" value="P-loop_NTPase"/>
</dbReference>
<proteinExistence type="predicted"/>
<dbReference type="InterPro" id="IPR002035">
    <property type="entry name" value="VWF_A"/>
</dbReference>
<dbReference type="CDD" id="cd00198">
    <property type="entry name" value="vWFA"/>
    <property type="match status" value="1"/>
</dbReference>
<dbReference type="SMART" id="SM00327">
    <property type="entry name" value="VWA"/>
    <property type="match status" value="1"/>
</dbReference>
<organism evidence="3 4">
    <name type="scientific">Methanosalsum zhilinae (strain DSM 4017 / NBRC 107636 / OCM 62 / WeN5)</name>
    <name type="common">Methanohalophilus zhilinae</name>
    <dbReference type="NCBI Taxonomy" id="679901"/>
    <lineage>
        <taxon>Archaea</taxon>
        <taxon>Methanobacteriati</taxon>
        <taxon>Methanobacteriota</taxon>
        <taxon>Stenosarchaea group</taxon>
        <taxon>Methanomicrobia</taxon>
        <taxon>Methanosarcinales</taxon>
        <taxon>Methanosarcinaceae</taxon>
        <taxon>Methanosalsum</taxon>
    </lineage>
</organism>
<dbReference type="Proteomes" id="UP000006622">
    <property type="component" value="Chromosome"/>
</dbReference>
<dbReference type="EMBL" id="CP002101">
    <property type="protein sequence ID" value="AEH60071.1"/>
    <property type="molecule type" value="Genomic_DNA"/>
</dbReference>
<dbReference type="SMART" id="SM00320">
    <property type="entry name" value="WD40"/>
    <property type="match status" value="7"/>
</dbReference>
<evidence type="ECO:0000256" key="1">
    <source>
        <dbReference type="SAM" id="Coils"/>
    </source>
</evidence>
<dbReference type="PANTHER" id="PTHR21610:SF9">
    <property type="entry name" value="VON WILLEBRAND FACTOR A DOMAIN-CONTAINING PROTEIN 8"/>
    <property type="match status" value="1"/>
</dbReference>
<dbReference type="OrthoDB" id="45425at2157"/>
<dbReference type="RefSeq" id="WP_013897510.1">
    <property type="nucleotide sequence ID" value="NC_015676.1"/>
</dbReference>
<evidence type="ECO:0000259" key="2">
    <source>
        <dbReference type="PROSITE" id="PS50234"/>
    </source>
</evidence>
<evidence type="ECO:0000313" key="4">
    <source>
        <dbReference type="Proteomes" id="UP000006622"/>
    </source>
</evidence>
<dbReference type="GO" id="GO:0005524">
    <property type="term" value="F:ATP binding"/>
    <property type="evidence" value="ECO:0007669"/>
    <property type="project" value="InterPro"/>
</dbReference>
<feature type="coiled-coil region" evidence="1">
    <location>
        <begin position="2956"/>
        <end position="3011"/>
    </location>
</feature>
<dbReference type="CDD" id="cd00009">
    <property type="entry name" value="AAA"/>
    <property type="match status" value="4"/>
</dbReference>
<dbReference type="SUPFAM" id="SSF53300">
    <property type="entry name" value="vWA-like"/>
    <property type="match status" value="1"/>
</dbReference>
<keyword evidence="4" id="KW-1185">Reference proteome</keyword>
<dbReference type="Gene3D" id="3.40.50.410">
    <property type="entry name" value="von Willebrand factor, type A domain"/>
    <property type="match status" value="1"/>
</dbReference>
<name>F7XNB1_METZD</name>
<dbReference type="GeneID" id="10821789"/>
<dbReference type="Pfam" id="PF07728">
    <property type="entry name" value="AAA_5"/>
    <property type="match status" value="6"/>
</dbReference>
<dbReference type="SUPFAM" id="SSF50978">
    <property type="entry name" value="WD40 repeat-like"/>
    <property type="match status" value="1"/>
</dbReference>
<dbReference type="PROSITE" id="PS50234">
    <property type="entry name" value="VWFA"/>
    <property type="match status" value="1"/>
</dbReference>
<dbReference type="GO" id="GO:0005737">
    <property type="term" value="C:cytoplasm"/>
    <property type="evidence" value="ECO:0007669"/>
    <property type="project" value="TreeGrafter"/>
</dbReference>
<dbReference type="GO" id="GO:0016887">
    <property type="term" value="F:ATP hydrolysis activity"/>
    <property type="evidence" value="ECO:0007669"/>
    <property type="project" value="InterPro"/>
</dbReference>
<dbReference type="PANTHER" id="PTHR21610">
    <property type="entry name" value="VON WILLEBRAND FACTOR A DOMAIN-CONTAINING PROTEIN 8"/>
    <property type="match status" value="1"/>
</dbReference>
<dbReference type="Gene3D" id="3.40.50.300">
    <property type="entry name" value="P-loop containing nucleotide triphosphate hydrolases"/>
    <property type="match status" value="6"/>
</dbReference>
<dbReference type="InterPro" id="IPR015943">
    <property type="entry name" value="WD40/YVTN_repeat-like_dom_sf"/>
</dbReference>
<keyword evidence="1" id="KW-0175">Coiled coil</keyword>
<reference evidence="3" key="1">
    <citation type="submission" date="2010-07" db="EMBL/GenBank/DDBJ databases">
        <title>The complete genome of Methanosalsum zhilinae DSM 4017.</title>
        <authorList>
            <consortium name="US DOE Joint Genome Institute (JGI-PGF)"/>
            <person name="Lucas S."/>
            <person name="Copeland A."/>
            <person name="Lapidus A."/>
            <person name="Glavina del Rio T."/>
            <person name="Dalin E."/>
            <person name="Tice H."/>
            <person name="Bruce D."/>
            <person name="Goodwin L."/>
            <person name="Pitluck S."/>
            <person name="Kyrpides N."/>
            <person name="Mavromatis K."/>
            <person name="Ovchinnikova G."/>
            <person name="Daligault H."/>
            <person name="Detter J.C."/>
            <person name="Han C."/>
            <person name="Tapia R."/>
            <person name="Larimer F."/>
            <person name="Land M."/>
            <person name="Hauser L."/>
            <person name="Markowitz V."/>
            <person name="Cheng J.-F."/>
            <person name="Hugenholtz P."/>
            <person name="Woyke T."/>
            <person name="Wu D."/>
            <person name="Spring S."/>
            <person name="Schueler E."/>
            <person name="Brambilla E."/>
            <person name="Klenk H.-P."/>
            <person name="Eisen J.A."/>
        </authorList>
    </citation>
    <scope>NUCLEOTIDE SEQUENCE</scope>
    <source>
        <strain evidence="3">DSM 4017</strain>
    </source>
</reference>
<feature type="domain" description="VWFA" evidence="2">
    <location>
        <begin position="3082"/>
        <end position="3254"/>
    </location>
</feature>
<dbReference type="SUPFAM" id="SSF52540">
    <property type="entry name" value="P-loop containing nucleoside triphosphate hydrolases"/>
    <property type="match status" value="6"/>
</dbReference>
<sequence length="3261" mass="371089">MDLSGSSHIPCENEIIKHLSSISDGRIPDTFFCSLLDSDSFHSVTHSNRFQNLLFEIFGSLSAGPPVNFDRIRAEIPENDMVASVQNVDSGVAVEHTGHWNVLRNNDGWELIRIYTGSSDIVVRFEELACDVLEEFCEECREFRLIILRGMGPRVFMDHDRAILYADLLAMADEIYLKYCLRRELHLWKYPSSNLKDAIMDSLKWVRSIGRSLDIFFETLSIVYGVECSTGSDDDTIADSIISRFYSQGTDRKIAGRIHYCPDETGQPWIIMDSQVRYPLSTKIPDIDCLNSVRKWTSRGLDIIHEMIRARSLGENVLLIGDAGTGKDWLAMMYGRIMGEDPIVVSLSEDMEGQELIASRGLEAGLTVWEYSQIVNAYVNGRIIILDEVNKTRPGVCAILNEIMEAPELEMPDGSWVSRCEGFQIIATMNEAGEEYGGYDIDPDFRDRFATLIQVDELDKNQRIEFLRKVSHSIVPRKFIEDLISLQDTINNSGQVWRKMSLRVLERIIEARRRYPAESLASLISSEYMIGNWEKGHGFVNSEVQGFATDMERNFRSSILFSFRRGQNVRDPSGQRELRVVLVEGRVWLCCKCPDGIQAEPLSGPIHPVSTVNVSTDQNMILAIAGSQIWVWYTVDGVIWIAEGIDLSDPASPQCSGSTTDLSNPINIGSQTASTLPAPILKNSSLVSGSIRIPAGNESDDCPGPVYGYYEKETPTGNRILHQVLLGLSMDRNVLLVGPVGTGKSWLSKAVFRMLEKKVEHMSLHEGTTVQDLMVWQKTVRVKDELSLELELSPLVRAAVEGRPCIVDEVNRASAGVLAVLNHILQFREVILPKRIQIDGKLTDRLRVRQGFNLIMTMNPPQQHLEVNRMLADFMDRMYCVRVDHLPPDEELGMLKMIWEHAGGLVDGSVERDLEILVRIASETRKEAEEYIRPISTRALERMVHFRQKYPDHQWADILCMMTGIEGAVDQKRRQRFYGYWNDGSGCSLPQSGSCSISISDDSEEAEIGGIRWGRKNADICSRYFGGIDQNDRIIELMTKMRDMESHVLLVGEAGTGKDWLALAYGELMGEEPVVVSLSEEVEGQELIASRGLEEGITVWEYSHIVEAYERGEIIIIDEVTRTRPGVRAILNEIMESPELEMPDGRWVQRGEGFQIIATMNEVKEGYEGYELGEDFEDRFGAIIEVQELAKTEKMNFLRRVAQGRLPDTTLSQLIDFQEEVNSSSDVWRKLSLRVLERIVEMKTEYPDERIGDIILSEFMIGEWESGRGTVEKMIAALPEELAGRSDWTIGNSIEYPGSQALEMSFSDDGHILAVLDRSGSVYVSRIHPGKQMQWQKLERDSDYKDSLILSGNGDFIAVKGEYRAADIWQKCGESWKRVDVSMEHAGRISGIYPAYDGRCFFVVTYRGAVLVWTRDEHANFEGEGVLLKEEGTRIRFGSLAGDSEVFAAGDDEGTVRVWYRSREGDFSADYMESARPGDVMTAGSWSPDLQVLACAGLSGNVYVMYRKKDCSHGEWKRLEGPGQDMVFCSWSGNGDYLIAGGGRGEIFLWCRYDLVNIPGKRLEGPSGDLTQCTRSADSSTIAATGHDYKVYLWGVKSGSCEVVASELKVSDNLQRMQRIWLSENGQYLIGHSMNGGIYMWSRSVHSGWRPEYSRLSCAGECSEFLSCEYLKEHVFAADESGGLYQWTLPSRGLDVLESALENAEQESLAPEIGNDLLVSGSVSLERESREQDDKATFDYLSKQTPSNDRTLHRIMMGLALNRNILLVGPVGSGKSWIAKSVFGLLNKRIEHMSLHEGSTELDLTAWQKTERRGRDISLEMEISPLVRAAIDGRPCVIEGVNRISSGVLAVLNHALQFKEIILPKRIRIGSEMTDTIKAEEGFQLVMTAIPPGGLVDVNPFMADFMDRMFTVEVDYLPPSEEAGLLEGIWHNESNEQVDPGTGRMIRELVEMADRRRRLARQNFRRTITTRTLERVIRFRQKYPGIHWMDILGMMCGVEGAVDQEQIRVWKIGWEAKFGEQDQLLPAPLIVLHSDRNRVTIGDLTWQRMDTDVECRYIEGIDQNDRIIELMAKMRDMQSHVLLVGEAGTGKDWLALAYGELMGEEPVVVSLSEEVEGQDLIAMRGLRAGITVWEYSHIVDAYENGRIVILDEVTRARPGVRAILNEIMEAERLEMPDGRWIQRAEGFQIIATMNEVKEGYEGYELGEDFEDRFGAIVEVQELPESEKRKFLERVSRDRVNSGILDSLLKLQETVNSEETVWRRMSQRVLERIVEDIARYPDEPPEDIIHSEFMLGEWEEGYGYVVDAVESMVCSLGNVRVNGNKSKKPSPVYIDDLLVSGDVRLKVGSEPDTCPDPEYEYHDKQTPSNDRVLHRILLGISMNRNVLLIGPSGCGKSWMTRAVFRLLRTKIEHMSLHEATTVQDLTVWQKTVRRKGEMFIELELSPLVRAAVEGRPCVVDDVNRASPGVLAVLNHALQFKEIVLPRGIEVSDAGIPSGRDVRKIRAKEGFQLIMTANVPEDGSGVNQMMADFMDRMYSVDMHYLPQCEETDLMMAILGFEDRNMRNELELLVDFVNYLRESGEGPTFRSMERIVENLRTYPYQDIRLLLERELRIGFRSEEEQEMFTEFMESCNLDRALRSVYENPVSGCTWNELIYHAFDISLPVSMDDLNSYDPARWWEAGDPDDYQQARARKRYRILVKLLHMVTGLDISLNPWSKARVLDKDKPSWGCVFDRRSRMVKEVFFSPWDIIYREDEQSLYGLLFHEIFEILYRRPAAFDEEFLSKPGANALINGIGDIWINRRGMSEFPGTRKWIMALYRQSMDSGEYPALAYLQFISAVVYEWIFQERDPRVADRDVINALDSLRETFERIYSTDSEDEYISLIHRLYSCRDFQYLVEKSVEEKVRMQGIDLWAGDWKMAGGVREDLLRSAAAGMVEQERTGGKAVDENGRQLNQKELEELRRALLESVRAAREELERLDEEREQERVEAELKRAEIAREERELEGISEKEQQEYSLRYEKVSEHIKQMRERFREIYRHERGVWKRRLSRGRLDSTQLASLVAGDDRVFMKREQPERYMVRISLLVDQSASMQGEKIDHVADAVLMLLAAIQRDQRKGVQVEVVGFHDDSPMEIYLKYGEKITKKKIIRVVNQVAGTMGRNNDLQAIYYAFERIPSASKRALNLIIHFSDGDPNQQFDRDQFRDLINRNPHINVVGFGIGGEGADFVLDLYPEGQAATADNASEIPEKLSSLIQGYVRRR</sequence>
<dbReference type="Gene3D" id="2.130.10.10">
    <property type="entry name" value="YVTN repeat-like/Quinoprotein amine dehydrogenase"/>
    <property type="match status" value="2"/>
</dbReference>
<dbReference type="Pfam" id="PF00092">
    <property type="entry name" value="VWA"/>
    <property type="match status" value="1"/>
</dbReference>
<dbReference type="InterPro" id="IPR001680">
    <property type="entry name" value="WD40_rpt"/>
</dbReference>
<dbReference type="HOGENOM" id="CLU_225304_0_0_2"/>
<dbReference type="InterPro" id="IPR036465">
    <property type="entry name" value="vWFA_dom_sf"/>
</dbReference>
<dbReference type="STRING" id="679901.Mzhil_0192"/>
<dbReference type="InterPro" id="IPR039891">
    <property type="entry name" value="VWA8"/>
</dbReference>
<dbReference type="InterPro" id="IPR036322">
    <property type="entry name" value="WD40_repeat_dom_sf"/>
</dbReference>
<protein>
    <submittedName>
        <fullName evidence="3">ATPase associated with various cellular activities AAA_5</fullName>
    </submittedName>
</protein>
<dbReference type="InterPro" id="IPR003593">
    <property type="entry name" value="AAA+_ATPase"/>
</dbReference>
<gene>
    <name evidence="3" type="ordered locus">Mzhil_0192</name>
</gene>
<dbReference type="SMART" id="SM00382">
    <property type="entry name" value="AAA"/>
    <property type="match status" value="6"/>
</dbReference>
<accession>F7XNB1</accession>
<dbReference type="KEGG" id="mzh:Mzhil_0192"/>